<dbReference type="CDD" id="cd05483">
    <property type="entry name" value="retropepsin_like_bacteria"/>
    <property type="match status" value="1"/>
</dbReference>
<dbReference type="GO" id="GO:0004190">
    <property type="term" value="F:aspartic-type endopeptidase activity"/>
    <property type="evidence" value="ECO:0007669"/>
    <property type="project" value="InterPro"/>
</dbReference>
<dbReference type="InterPro" id="IPR001969">
    <property type="entry name" value="Aspartic_peptidase_AS"/>
</dbReference>
<dbReference type="NCBIfam" id="TIGR02281">
    <property type="entry name" value="clan_AA_DTGA"/>
    <property type="match status" value="1"/>
</dbReference>
<dbReference type="InterPro" id="IPR011969">
    <property type="entry name" value="Clan_AA_Asp_peptidase_C"/>
</dbReference>
<evidence type="ECO:0000313" key="4">
    <source>
        <dbReference type="Proteomes" id="UP000466966"/>
    </source>
</evidence>
<protein>
    <submittedName>
        <fullName evidence="3">TIGR02281 family clan AA aspartic protease</fullName>
        <ecNumber evidence="3">3.4.23.-</ecNumber>
    </submittedName>
</protein>
<dbReference type="Pfam" id="PF13975">
    <property type="entry name" value="gag-asp_proteas"/>
    <property type="match status" value="1"/>
</dbReference>
<dbReference type="InterPro" id="IPR034122">
    <property type="entry name" value="Retropepsin-like_bacterial"/>
</dbReference>
<comment type="caution">
    <text evidence="3">The sequence shown here is derived from an EMBL/GenBank/DDBJ whole genome shotgun (WGS) entry which is preliminary data.</text>
</comment>
<name>A0A844Z3W7_9SPHN</name>
<proteinExistence type="predicted"/>
<dbReference type="EMBL" id="WTYV01000009">
    <property type="protein sequence ID" value="MXO73374.1"/>
    <property type="molecule type" value="Genomic_DNA"/>
</dbReference>
<dbReference type="Gene3D" id="2.40.70.10">
    <property type="entry name" value="Acid Proteases"/>
    <property type="match status" value="1"/>
</dbReference>
<dbReference type="AlphaFoldDB" id="A0A844Z3W7"/>
<sequence>MDLKLPLAAVLITGAAAGLLLPELGSMAPQDEPRLLDARQASPASANGTDSAWAQDVVLAREADGHFYADVTVDGQSLRMLVDTGASVVALTGSDAEALGLTWDEADVTPVAQGASGPVLGVNVTIPELALGDHVAENVQALIIPEGLVVSLLGQSFLSTLGQVRMDGDQMIVGNGDG</sequence>
<dbReference type="PROSITE" id="PS00141">
    <property type="entry name" value="ASP_PROTEASE"/>
    <property type="match status" value="1"/>
</dbReference>
<gene>
    <name evidence="3" type="ORF">GRI99_17255</name>
</gene>
<dbReference type="GO" id="GO:0006508">
    <property type="term" value="P:proteolysis"/>
    <property type="evidence" value="ECO:0007669"/>
    <property type="project" value="UniProtKB-KW"/>
</dbReference>
<dbReference type="PROSITE" id="PS50175">
    <property type="entry name" value="ASP_PROT_RETROV"/>
    <property type="match status" value="1"/>
</dbReference>
<reference evidence="3 4" key="1">
    <citation type="submission" date="2019-12" db="EMBL/GenBank/DDBJ databases">
        <title>Genomic-based taxomic classification of the family Erythrobacteraceae.</title>
        <authorList>
            <person name="Xu L."/>
        </authorList>
    </citation>
    <scope>NUCLEOTIDE SEQUENCE [LARGE SCALE GENOMIC DNA]</scope>
    <source>
        <strain evidence="3 4">M0322</strain>
    </source>
</reference>
<dbReference type="EC" id="3.4.23.-" evidence="3"/>
<dbReference type="OrthoDB" id="7595324at2"/>
<dbReference type="RefSeq" id="WP_160773297.1">
    <property type="nucleotide sequence ID" value="NZ_WTYV01000009.1"/>
</dbReference>
<dbReference type="InterPro" id="IPR021109">
    <property type="entry name" value="Peptidase_aspartic_dom_sf"/>
</dbReference>
<dbReference type="SUPFAM" id="SSF50630">
    <property type="entry name" value="Acid proteases"/>
    <property type="match status" value="1"/>
</dbReference>
<feature type="domain" description="Peptidase A2" evidence="2">
    <location>
        <begin position="78"/>
        <end position="157"/>
    </location>
</feature>
<keyword evidence="1 3" id="KW-0378">Hydrolase</keyword>
<evidence type="ECO:0000313" key="3">
    <source>
        <dbReference type="EMBL" id="MXO73374.1"/>
    </source>
</evidence>
<evidence type="ECO:0000259" key="2">
    <source>
        <dbReference type="PROSITE" id="PS50175"/>
    </source>
</evidence>
<keyword evidence="4" id="KW-1185">Reference proteome</keyword>
<accession>A0A844Z3W7</accession>
<dbReference type="InterPro" id="IPR001995">
    <property type="entry name" value="Peptidase_A2_cat"/>
</dbReference>
<evidence type="ECO:0000256" key="1">
    <source>
        <dbReference type="ARBA" id="ARBA00022801"/>
    </source>
</evidence>
<organism evidence="3 4">
    <name type="scientific">Alteraurantiacibacter buctensis</name>
    <dbReference type="NCBI Taxonomy" id="1503981"/>
    <lineage>
        <taxon>Bacteria</taxon>
        <taxon>Pseudomonadati</taxon>
        <taxon>Pseudomonadota</taxon>
        <taxon>Alphaproteobacteria</taxon>
        <taxon>Sphingomonadales</taxon>
        <taxon>Erythrobacteraceae</taxon>
        <taxon>Alteraurantiacibacter</taxon>
    </lineage>
</organism>
<dbReference type="Proteomes" id="UP000466966">
    <property type="component" value="Unassembled WGS sequence"/>
</dbReference>
<keyword evidence="3" id="KW-0645">Protease</keyword>